<accession>A0ACC0M3P3</accession>
<gene>
    <name evidence="1" type="ORF">RHMOL_Rhmol10G0137500</name>
</gene>
<keyword evidence="2" id="KW-1185">Reference proteome</keyword>
<evidence type="ECO:0000313" key="1">
    <source>
        <dbReference type="EMBL" id="KAI8534958.1"/>
    </source>
</evidence>
<comment type="caution">
    <text evidence="1">The sequence shown here is derived from an EMBL/GenBank/DDBJ whole genome shotgun (WGS) entry which is preliminary data.</text>
</comment>
<dbReference type="EMBL" id="CM046397">
    <property type="protein sequence ID" value="KAI8534958.1"/>
    <property type="molecule type" value="Genomic_DNA"/>
</dbReference>
<reference evidence="1" key="1">
    <citation type="submission" date="2022-02" db="EMBL/GenBank/DDBJ databases">
        <title>Plant Genome Project.</title>
        <authorList>
            <person name="Zhang R.-G."/>
        </authorList>
    </citation>
    <scope>NUCLEOTIDE SEQUENCE</scope>
    <source>
        <strain evidence="1">AT1</strain>
    </source>
</reference>
<protein>
    <submittedName>
        <fullName evidence="1">Uncharacterized protein</fullName>
    </submittedName>
</protein>
<proteinExistence type="predicted"/>
<evidence type="ECO:0000313" key="2">
    <source>
        <dbReference type="Proteomes" id="UP001062846"/>
    </source>
</evidence>
<name>A0ACC0M3P3_RHOML</name>
<dbReference type="Proteomes" id="UP001062846">
    <property type="component" value="Chromosome 10"/>
</dbReference>
<organism evidence="1 2">
    <name type="scientific">Rhododendron molle</name>
    <name type="common">Chinese azalea</name>
    <name type="synonym">Azalea mollis</name>
    <dbReference type="NCBI Taxonomy" id="49168"/>
    <lineage>
        <taxon>Eukaryota</taxon>
        <taxon>Viridiplantae</taxon>
        <taxon>Streptophyta</taxon>
        <taxon>Embryophyta</taxon>
        <taxon>Tracheophyta</taxon>
        <taxon>Spermatophyta</taxon>
        <taxon>Magnoliopsida</taxon>
        <taxon>eudicotyledons</taxon>
        <taxon>Gunneridae</taxon>
        <taxon>Pentapetalae</taxon>
        <taxon>asterids</taxon>
        <taxon>Ericales</taxon>
        <taxon>Ericaceae</taxon>
        <taxon>Ericoideae</taxon>
        <taxon>Rhodoreae</taxon>
        <taxon>Rhododendron</taxon>
    </lineage>
</organism>
<sequence length="60" mass="6626">MPFPLLFGGRQGIENLFIGFLGTKFLPTSAKEAWEFATSVSSIRPFWPTSFGAFSVTHLS</sequence>